<dbReference type="InterPro" id="IPR027417">
    <property type="entry name" value="P-loop_NTPase"/>
</dbReference>
<accession>A0AAD9IUN5</accession>
<dbReference type="GO" id="GO:0001517">
    <property type="term" value="F:N-acetylglucosamine 6-O-sulfotransferase activity"/>
    <property type="evidence" value="ECO:0007669"/>
    <property type="project" value="TreeGrafter"/>
</dbReference>
<feature type="non-terminal residue" evidence="1">
    <location>
        <position position="1"/>
    </location>
</feature>
<name>A0AAD9IUN5_9ANNE</name>
<dbReference type="EMBL" id="JAODUP010001127">
    <property type="protein sequence ID" value="KAK2141286.1"/>
    <property type="molecule type" value="Genomic_DNA"/>
</dbReference>
<dbReference type="AlphaFoldDB" id="A0AAD9IUN5"/>
<comment type="caution">
    <text evidence="1">The sequence shown here is derived from an EMBL/GenBank/DDBJ whole genome shotgun (WGS) entry which is preliminary data.</text>
</comment>
<dbReference type="PANTHER" id="PTHR10704">
    <property type="entry name" value="CARBOHYDRATE SULFOTRANSFERASE"/>
    <property type="match status" value="1"/>
</dbReference>
<sequence>GSGLTQKQFDDDKPRLLLILSYQRCGSSFFGDVFGRHKDAMYIYEPLDGLYNYMYGTKQGWNVPSDITNYVNGTPRIPPRREVEAVTDLLSNLFDCNTDAIPTSVLYHGFWKLFKKHHLSVVNFLGCSVRHRLYKIERCRQESLSTTCPDRLNPSNHLLDKCRTALEKVRTTNESVQNVNFMKYVKCLDDVRSKATKCDQVLTSICHNRKLIAIKTVRATMESVEDLLRRHRNLRIIHLIRDPRAVVLSRKRFGTSSYGIYSTFQNNKTMDLMKEAQLYCSTLIRDINKRKQLQNKYPGAIIEVVYEKFVQDLARNAKELYKFIDVPFTERYICLVEKE</sequence>
<dbReference type="SUPFAM" id="SSF52540">
    <property type="entry name" value="P-loop containing nucleoside triphosphate hydrolases"/>
    <property type="match status" value="1"/>
</dbReference>
<gene>
    <name evidence="1" type="ORF">LSH36_1127g00038</name>
</gene>
<keyword evidence="2" id="KW-1185">Reference proteome</keyword>
<organism evidence="1 2">
    <name type="scientific">Paralvinella palmiformis</name>
    <dbReference type="NCBI Taxonomy" id="53620"/>
    <lineage>
        <taxon>Eukaryota</taxon>
        <taxon>Metazoa</taxon>
        <taxon>Spiralia</taxon>
        <taxon>Lophotrochozoa</taxon>
        <taxon>Annelida</taxon>
        <taxon>Polychaeta</taxon>
        <taxon>Sedentaria</taxon>
        <taxon>Canalipalpata</taxon>
        <taxon>Terebellida</taxon>
        <taxon>Terebelliformia</taxon>
        <taxon>Alvinellidae</taxon>
        <taxon>Paralvinella</taxon>
    </lineage>
</organism>
<dbReference type="GO" id="GO:0006790">
    <property type="term" value="P:sulfur compound metabolic process"/>
    <property type="evidence" value="ECO:0007669"/>
    <property type="project" value="TreeGrafter"/>
</dbReference>
<protein>
    <recommendedName>
        <fullName evidence="3">Sulfotransferase</fullName>
    </recommendedName>
</protein>
<dbReference type="PANTHER" id="PTHR10704:SF44">
    <property type="entry name" value="LD35051P-RELATED"/>
    <property type="match status" value="1"/>
</dbReference>
<evidence type="ECO:0000313" key="2">
    <source>
        <dbReference type="Proteomes" id="UP001208570"/>
    </source>
</evidence>
<dbReference type="Gene3D" id="3.40.50.300">
    <property type="entry name" value="P-loop containing nucleotide triphosphate hydrolases"/>
    <property type="match status" value="1"/>
</dbReference>
<dbReference type="InterPro" id="IPR051135">
    <property type="entry name" value="Gal/GlcNAc/GalNAc_ST"/>
</dbReference>
<proteinExistence type="predicted"/>
<reference evidence="1" key="1">
    <citation type="journal article" date="2023" name="Mol. Biol. Evol.">
        <title>Third-Generation Sequencing Reveals the Adaptive Role of the Epigenome in Three Deep-Sea Polychaetes.</title>
        <authorList>
            <person name="Perez M."/>
            <person name="Aroh O."/>
            <person name="Sun Y."/>
            <person name="Lan Y."/>
            <person name="Juniper S.K."/>
            <person name="Young C.R."/>
            <person name="Angers B."/>
            <person name="Qian P.Y."/>
        </authorList>
    </citation>
    <scope>NUCLEOTIDE SEQUENCE</scope>
    <source>
        <strain evidence="1">P08H-3</strain>
    </source>
</reference>
<evidence type="ECO:0000313" key="1">
    <source>
        <dbReference type="EMBL" id="KAK2141286.1"/>
    </source>
</evidence>
<evidence type="ECO:0008006" key="3">
    <source>
        <dbReference type="Google" id="ProtNLM"/>
    </source>
</evidence>
<dbReference type="GO" id="GO:0006044">
    <property type="term" value="P:N-acetylglucosamine metabolic process"/>
    <property type="evidence" value="ECO:0007669"/>
    <property type="project" value="TreeGrafter"/>
</dbReference>
<dbReference type="Proteomes" id="UP001208570">
    <property type="component" value="Unassembled WGS sequence"/>
</dbReference>
<dbReference type="Pfam" id="PF13469">
    <property type="entry name" value="Sulfotransfer_3"/>
    <property type="match status" value="1"/>
</dbReference>